<evidence type="ECO:0000313" key="3">
    <source>
        <dbReference type="Proteomes" id="UP000230864"/>
    </source>
</evidence>
<reference evidence="3" key="1">
    <citation type="submission" date="2017-09" db="EMBL/GenBank/DDBJ databases">
        <title>Depth-based differentiation of microbial function through sediment-hosted aquifers and enrichment of novel symbionts in the deep terrestrial subsurface.</title>
        <authorList>
            <person name="Probst A.J."/>
            <person name="Ladd B."/>
            <person name="Jarett J.K."/>
            <person name="Geller-Mcgrath D.E."/>
            <person name="Sieber C.M.K."/>
            <person name="Emerson J.B."/>
            <person name="Anantharaman K."/>
            <person name="Thomas B.C."/>
            <person name="Malmstrom R."/>
            <person name="Stieglmeier M."/>
            <person name="Klingl A."/>
            <person name="Woyke T."/>
            <person name="Ryan C.M."/>
            <person name="Banfield J.F."/>
        </authorList>
    </citation>
    <scope>NUCLEOTIDE SEQUENCE [LARGE SCALE GENOMIC DNA]</scope>
</reference>
<comment type="caution">
    <text evidence="2">The sequence shown here is derived from an EMBL/GenBank/DDBJ whole genome shotgun (WGS) entry which is preliminary data.</text>
</comment>
<proteinExistence type="predicted"/>
<dbReference type="Proteomes" id="UP000230864">
    <property type="component" value="Unassembled WGS sequence"/>
</dbReference>
<feature type="compositionally biased region" description="Basic and acidic residues" evidence="1">
    <location>
        <begin position="115"/>
        <end position="139"/>
    </location>
</feature>
<gene>
    <name evidence="2" type="ORF">COS25_00335</name>
</gene>
<evidence type="ECO:0000256" key="1">
    <source>
        <dbReference type="SAM" id="MobiDB-lite"/>
    </source>
</evidence>
<evidence type="ECO:0000313" key="2">
    <source>
        <dbReference type="EMBL" id="PIV45345.1"/>
    </source>
</evidence>
<accession>A0A2M7DA37</accession>
<dbReference type="AlphaFoldDB" id="A0A2M7DA37"/>
<protein>
    <submittedName>
        <fullName evidence="2">Uncharacterized protein</fullName>
    </submittedName>
</protein>
<feature type="region of interest" description="Disordered" evidence="1">
    <location>
        <begin position="112"/>
        <end position="139"/>
    </location>
</feature>
<name>A0A2M7DA37_9BACT</name>
<dbReference type="EMBL" id="PETZ01000008">
    <property type="protein sequence ID" value="PIV45345.1"/>
    <property type="molecule type" value="Genomic_DNA"/>
</dbReference>
<sequence length="139" mass="16030">MPEENIQQHIWQLLEKLPPELKDAFFSTDNSDFIYSTCRKYECLDKVSKIAEYSGHVLLGLLPPEDFQAALEGELKLEKETAEKMAREIHRFIFYPVKPALEQLYKTGAVSVEEGAEKPSAEKPERKPAGEDRYREVIE</sequence>
<organism evidence="2 3">
    <name type="scientific">Candidatus Nealsonbacteria bacterium CG02_land_8_20_14_3_00_37_10</name>
    <dbReference type="NCBI Taxonomy" id="1974699"/>
    <lineage>
        <taxon>Bacteria</taxon>
        <taxon>Candidatus Nealsoniibacteriota</taxon>
    </lineage>
</organism>